<organism evidence="3 4">
    <name type="scientific">Streptomyces mauvecolor</name>
    <dbReference type="NCBI Taxonomy" id="58345"/>
    <lineage>
        <taxon>Bacteria</taxon>
        <taxon>Bacillati</taxon>
        <taxon>Actinomycetota</taxon>
        <taxon>Actinomycetes</taxon>
        <taxon>Kitasatosporales</taxon>
        <taxon>Streptomycetaceae</taxon>
        <taxon>Streptomyces</taxon>
    </lineage>
</organism>
<proteinExistence type="inferred from homology"/>
<dbReference type="InterPro" id="IPR036396">
    <property type="entry name" value="Cyt_P450_sf"/>
</dbReference>
<dbReference type="PANTHER" id="PTHR46696:SF1">
    <property type="entry name" value="CYTOCHROME P450 YJIB-RELATED"/>
    <property type="match status" value="1"/>
</dbReference>
<comment type="caution">
    <text evidence="3">The sequence shown here is derived from an EMBL/GenBank/DDBJ whole genome shotgun (WGS) entry which is preliminary data.</text>
</comment>
<dbReference type="SUPFAM" id="SSF48264">
    <property type="entry name" value="Cytochrome P450"/>
    <property type="match status" value="1"/>
</dbReference>
<dbReference type="InterPro" id="IPR017972">
    <property type="entry name" value="Cyt_P450_CS"/>
</dbReference>
<keyword evidence="2" id="KW-0503">Monooxygenase</keyword>
<dbReference type="Gene3D" id="1.10.630.10">
    <property type="entry name" value="Cytochrome P450"/>
    <property type="match status" value="1"/>
</dbReference>
<dbReference type="PROSITE" id="PS00086">
    <property type="entry name" value="CYTOCHROME_P450"/>
    <property type="match status" value="1"/>
</dbReference>
<reference evidence="4" key="1">
    <citation type="journal article" date="2019" name="Int. J. Syst. Evol. Microbiol.">
        <title>The Global Catalogue of Microorganisms (GCM) 10K type strain sequencing project: providing services to taxonomists for standard genome sequencing and annotation.</title>
        <authorList>
            <consortium name="The Broad Institute Genomics Platform"/>
            <consortium name="The Broad Institute Genome Sequencing Center for Infectious Disease"/>
            <person name="Wu L."/>
            <person name="Ma J."/>
        </authorList>
    </citation>
    <scope>NUCLEOTIDE SEQUENCE [LARGE SCALE GENOMIC DNA]</scope>
    <source>
        <strain evidence="4">CCM 7224</strain>
    </source>
</reference>
<dbReference type="CDD" id="cd11031">
    <property type="entry name" value="Cyp158A-like"/>
    <property type="match status" value="1"/>
</dbReference>
<evidence type="ECO:0000313" key="4">
    <source>
        <dbReference type="Proteomes" id="UP001595834"/>
    </source>
</evidence>
<dbReference type="InterPro" id="IPR002397">
    <property type="entry name" value="Cyt_P450_B"/>
</dbReference>
<keyword evidence="2" id="KW-0408">Iron</keyword>
<keyword evidence="4" id="KW-1185">Reference proteome</keyword>
<dbReference type="PANTHER" id="PTHR46696">
    <property type="entry name" value="P450, PUTATIVE (EUROFUNG)-RELATED"/>
    <property type="match status" value="1"/>
</dbReference>
<keyword evidence="2" id="KW-0479">Metal-binding</keyword>
<keyword evidence="2" id="KW-0560">Oxidoreductase</keyword>
<gene>
    <name evidence="3" type="ORF">ACFPFX_33320</name>
</gene>
<dbReference type="Pfam" id="PF00067">
    <property type="entry name" value="p450"/>
    <property type="match status" value="1"/>
</dbReference>
<dbReference type="RefSeq" id="WP_344377726.1">
    <property type="nucleotide sequence ID" value="NZ_BAAASQ010000019.1"/>
</dbReference>
<protein>
    <submittedName>
        <fullName evidence="3">Cytochrome P450</fullName>
    </submittedName>
</protein>
<evidence type="ECO:0000313" key="3">
    <source>
        <dbReference type="EMBL" id="MFC4961181.1"/>
    </source>
</evidence>
<sequence length="402" mass="45269">MSSQTDEPPVRFWSVDDVEALDFDPAMQEMLEDGGLARIRMPHGEGDAWVATKYEDVRLVTNDPRFSRAQLAGRDITRMAPHFIPLDDAVGFTDPPYHTGLRKTVASMFSRRRIEELRPRAEKIAEDLLDAMEQAGAPANVMEHFNTPFSVAGISELMGVPEEDWSRIIGWTLLVISSAQGRRRSEQAKEEIGAYFDALATQRMAEPRDDVVSHMAAAEKEGRLSRKELVAFAVLMEVSGINSVRFNSANMVYLLLTHPEHHARLLAEPDLLPQAVEELLRFIPHRNAVGMGRIATEDVQVGEVTIRRGEPVYASYVAANRDPEKFQDPHSLDFDRSFNPHLAFGNGPHYCAGPWLARMEMQVMLRGLLDRFPGLRLAVPPSDIRWRRGELIRGPEAIPVTW</sequence>
<evidence type="ECO:0000256" key="1">
    <source>
        <dbReference type="ARBA" id="ARBA00010617"/>
    </source>
</evidence>
<comment type="similarity">
    <text evidence="1 2">Belongs to the cytochrome P450 family.</text>
</comment>
<keyword evidence="2" id="KW-0349">Heme</keyword>
<accession>A0ABV9UVH0</accession>
<name>A0ABV9UVH0_9ACTN</name>
<dbReference type="PRINTS" id="PR00359">
    <property type="entry name" value="BP450"/>
</dbReference>
<dbReference type="EMBL" id="JBHSIZ010000045">
    <property type="protein sequence ID" value="MFC4961181.1"/>
    <property type="molecule type" value="Genomic_DNA"/>
</dbReference>
<dbReference type="InterPro" id="IPR001128">
    <property type="entry name" value="Cyt_P450"/>
</dbReference>
<dbReference type="Proteomes" id="UP001595834">
    <property type="component" value="Unassembled WGS sequence"/>
</dbReference>
<evidence type="ECO:0000256" key="2">
    <source>
        <dbReference type="RuleBase" id="RU000461"/>
    </source>
</evidence>